<evidence type="ECO:0000259" key="25">
    <source>
        <dbReference type="Pfam" id="PF07992"/>
    </source>
</evidence>
<feature type="binding site" evidence="20">
    <location>
        <position position="701"/>
    </location>
    <ligand>
        <name>[4Fe-4S] cluster</name>
        <dbReference type="ChEBI" id="CHEBI:49883"/>
    </ligand>
</feature>
<evidence type="ECO:0000256" key="21">
    <source>
        <dbReference type="SAM" id="MobiDB-lite"/>
    </source>
</evidence>
<dbReference type="InterPro" id="IPR036188">
    <property type="entry name" value="FAD/NAD-bd_sf"/>
</dbReference>
<dbReference type="PRINTS" id="PR00411">
    <property type="entry name" value="PNDRDTASEI"/>
</dbReference>
<comment type="cofactor">
    <cofactor evidence="1 19">
        <name>FAD</name>
        <dbReference type="ChEBI" id="CHEBI:57692"/>
    </cofactor>
</comment>
<evidence type="ECO:0000256" key="8">
    <source>
        <dbReference type="ARBA" id="ARBA00022630"/>
    </source>
</evidence>
<dbReference type="GO" id="GO:0050660">
    <property type="term" value="F:flavin adenine dinucleotide binding"/>
    <property type="evidence" value="ECO:0007669"/>
    <property type="project" value="UniProtKB-UniRule"/>
</dbReference>
<comment type="similarity">
    <text evidence="4">Belongs to the nitrite and sulfite reductase 4Fe-4S domain family.</text>
</comment>
<dbReference type="SUPFAM" id="SSF56014">
    <property type="entry name" value="Nitrite and sulphite reductase 4Fe-4S domain-like"/>
    <property type="match status" value="1"/>
</dbReference>
<comment type="catalytic activity">
    <reaction evidence="18">
        <text>hydrogen sulfide + 6 oxidized [2Fe-2S]-[ferredoxin] + 3 H2O = sulfite + 6 reduced [2Fe-2S]-[ferredoxin] + 7 H(+)</text>
        <dbReference type="Rhea" id="RHEA:23132"/>
        <dbReference type="Rhea" id="RHEA-COMP:10000"/>
        <dbReference type="Rhea" id="RHEA-COMP:10001"/>
        <dbReference type="ChEBI" id="CHEBI:15377"/>
        <dbReference type="ChEBI" id="CHEBI:15378"/>
        <dbReference type="ChEBI" id="CHEBI:17359"/>
        <dbReference type="ChEBI" id="CHEBI:29919"/>
        <dbReference type="ChEBI" id="CHEBI:33737"/>
        <dbReference type="ChEBI" id="CHEBI:33738"/>
        <dbReference type="EC" id="1.8.7.1"/>
    </reaction>
</comment>
<dbReference type="GO" id="GO:0050661">
    <property type="term" value="F:NADP binding"/>
    <property type="evidence" value="ECO:0007669"/>
    <property type="project" value="UniProtKB-UniRule"/>
</dbReference>
<evidence type="ECO:0000256" key="13">
    <source>
        <dbReference type="ARBA" id="ARBA00023002"/>
    </source>
</evidence>
<evidence type="ECO:0000256" key="1">
    <source>
        <dbReference type="ARBA" id="ARBA00001974"/>
    </source>
</evidence>
<evidence type="ECO:0000256" key="18">
    <source>
        <dbReference type="ARBA" id="ARBA00049518"/>
    </source>
</evidence>
<evidence type="ECO:0000256" key="12">
    <source>
        <dbReference type="ARBA" id="ARBA00022827"/>
    </source>
</evidence>
<evidence type="ECO:0000256" key="17">
    <source>
        <dbReference type="ARBA" id="ARBA00034078"/>
    </source>
</evidence>
<dbReference type="Pfam" id="PF18267">
    <property type="entry name" value="Rubredoxin_C"/>
    <property type="match status" value="1"/>
</dbReference>
<feature type="domain" description="Nitrite/Sulfite reductase ferredoxin-like" evidence="23">
    <location>
        <begin position="580"/>
        <end position="642"/>
    </location>
</feature>
<evidence type="ECO:0000313" key="27">
    <source>
        <dbReference type="EMBL" id="RFA16655.1"/>
    </source>
</evidence>
<dbReference type="RefSeq" id="WP_116410520.1">
    <property type="nucleotide sequence ID" value="NZ_NBXB01000011.1"/>
</dbReference>
<evidence type="ECO:0000256" key="11">
    <source>
        <dbReference type="ARBA" id="ARBA00022784"/>
    </source>
</evidence>
<dbReference type="SUPFAM" id="SSF51905">
    <property type="entry name" value="FAD/NAD(P)-binding domain"/>
    <property type="match status" value="1"/>
</dbReference>
<feature type="region of interest" description="Disordered" evidence="21">
    <location>
        <begin position="838"/>
        <end position="860"/>
    </location>
</feature>
<dbReference type="GO" id="GO:0051539">
    <property type="term" value="F:4 iron, 4 sulfur cluster binding"/>
    <property type="evidence" value="ECO:0007669"/>
    <property type="project" value="UniProtKB-KW"/>
</dbReference>
<evidence type="ECO:0000256" key="16">
    <source>
        <dbReference type="ARBA" id="ARBA00023063"/>
    </source>
</evidence>
<dbReference type="Gene3D" id="3.30.390.30">
    <property type="match status" value="1"/>
</dbReference>
<dbReference type="InterPro" id="IPR016156">
    <property type="entry name" value="FAD/NAD-linked_Rdtase_dimer_sf"/>
</dbReference>
<dbReference type="Proteomes" id="UP000256541">
    <property type="component" value="Unassembled WGS sequence"/>
</dbReference>
<feature type="binding site" description="axial binding residue" evidence="20">
    <location>
        <position position="705"/>
    </location>
    <ligand>
        <name>siroheme</name>
        <dbReference type="ChEBI" id="CHEBI:60052"/>
    </ligand>
    <ligandPart>
        <name>Fe</name>
        <dbReference type="ChEBI" id="CHEBI:18248"/>
    </ligandPart>
</feature>
<dbReference type="InterPro" id="IPR005117">
    <property type="entry name" value="NiRdtase/SiRdtase_haem-b_fer"/>
</dbReference>
<dbReference type="InterPro" id="IPR036136">
    <property type="entry name" value="Nit/Sulf_reduc_fer-like_dom_sf"/>
</dbReference>
<gene>
    <name evidence="27" type="ORF">B7R22_04090</name>
</gene>
<reference evidence="27 28" key="1">
    <citation type="submission" date="2017-04" db="EMBL/GenBank/DDBJ databases">
        <title>Comparative genome analysis of Subtercola boreus.</title>
        <authorList>
            <person name="Cho Y.-J."/>
            <person name="Cho A."/>
            <person name="Kim O.-S."/>
            <person name="Lee J.-I."/>
        </authorList>
    </citation>
    <scope>NUCLEOTIDE SEQUENCE [LARGE SCALE GENOMIC DNA]</scope>
    <source>
        <strain evidence="27 28">P27479</strain>
    </source>
</reference>
<comment type="caution">
    <text evidence="27">The sequence shown here is derived from an EMBL/GenBank/DDBJ whole genome shotgun (WGS) entry which is preliminary data.</text>
</comment>
<dbReference type="Pfam" id="PF04324">
    <property type="entry name" value="Fer2_BFD"/>
    <property type="match status" value="1"/>
</dbReference>
<dbReference type="EMBL" id="NBXB01000011">
    <property type="protein sequence ID" value="RFA16655.1"/>
    <property type="molecule type" value="Genomic_DNA"/>
</dbReference>
<comment type="cofactor">
    <cofactor evidence="20">
        <name>siroheme</name>
        <dbReference type="ChEBI" id="CHEBI:60052"/>
    </cofactor>
    <text evidence="20">Binds 1 siroheme per subunit.</text>
</comment>
<keyword evidence="13" id="KW-0560">Oxidoreductase</keyword>
<dbReference type="PRINTS" id="PR00397">
    <property type="entry name" value="SIROHAEM"/>
</dbReference>
<dbReference type="FunFam" id="3.30.413.10:FF:000007">
    <property type="entry name" value="Nitrite reductase [NAD(P)H] large subunit"/>
    <property type="match status" value="1"/>
</dbReference>
<evidence type="ECO:0000313" key="28">
    <source>
        <dbReference type="Proteomes" id="UP000256541"/>
    </source>
</evidence>
<dbReference type="InterPro" id="IPR006066">
    <property type="entry name" value="NO2/SO3_Rdtase_FeS/sirohaem_BS"/>
</dbReference>
<feature type="domain" description="NADH-rubredoxin oxidoreductase C-terminal" evidence="26">
    <location>
        <begin position="340"/>
        <end position="404"/>
    </location>
</feature>
<dbReference type="PANTHER" id="PTHR43809:SF1">
    <property type="entry name" value="NITRITE REDUCTASE (NADH) LARGE SUBUNIT"/>
    <property type="match status" value="1"/>
</dbReference>
<keyword evidence="10 20" id="KW-0479">Metal-binding</keyword>
<dbReference type="InterPro" id="IPR012744">
    <property type="entry name" value="Nitri_red_NirB"/>
</dbReference>
<evidence type="ECO:0000259" key="23">
    <source>
        <dbReference type="Pfam" id="PF03460"/>
    </source>
</evidence>
<organism evidence="27 28">
    <name type="scientific">Subtercola boreus</name>
    <dbReference type="NCBI Taxonomy" id="120213"/>
    <lineage>
        <taxon>Bacteria</taxon>
        <taxon>Bacillati</taxon>
        <taxon>Actinomycetota</taxon>
        <taxon>Actinomycetes</taxon>
        <taxon>Micrococcales</taxon>
        <taxon>Microbacteriaceae</taxon>
        <taxon>Subtercola</taxon>
    </lineage>
</organism>
<sequence>MFEPDQADAASATRHVVVVGAGPAAHRFTESLASRLGAGASDAAAAGLRITVFGDEPHRPYDRVALSKRLDGALDLSLGDESLWQPGRVEHRSNALVAAIDPGARTLTLSSGENVDYDELVLATGSWATVPPIPNAAAGRVYRTLEDVDGLAGELKELTARLARPVDVVVVGGGLLGLEAAGGLNRLGARAALVHSGRWLMSSQLDEGAGQALGRLIRQQGISLNLAVRPSEVLLGDDGEVVGVLLADGRRLAADIVVFSIGITPRDELARNAGLAIGDRGGIVVSESCATSADHIWAIGEVASIGGFCVGLVAPANAMAEVVADRLWGGLAVFPGIDDATRLKLSGVEVASFGDALGATEHSIEVVYADPARGLYQKIVVSDDAKTLLGGIFVGDAGPYTSLRPLLGRELPAEPGAYLSSAGGEPPASADLPDDVQLCSCNNVSVGEVRHAIHGGEGDSLGCTDLGELKKCSRAGTQCGSCVPLLKKILETELTAAGVAVSKALCEHVSLSRSELFESVRILGLHSAEEVMARFGSGLGCDICKPVIASVLATQTSAYILDNGAGPMQDTNDRALANMQKDGTYSVVPRIPGGEITPAKLKVIAEVAAEYDLYTKITGGQRIDMFGARLEQLPEIWKVLVEAGFESGQAYGKSLRTVKSCVGSTWCRYGVQDAVAMAVRLELRYRGLRSPHKFKLGVSGCARECAEARGKDIGIIASENGWNLYVGGNGGYQPAHAQLLAQDLDDDTLIRYIDRYVMYYIRTAERLQRTARWQEELPGGLAHVREVVCEDSLGIAADLEEAMALHVENYEDEWAATLKDPERLRRFRSFVNAPNTPDPGIVKVSERGQNRPAFPDEKADGRVLLSGSSIPVRAAAPERGENA</sequence>
<dbReference type="InterPro" id="IPR007419">
    <property type="entry name" value="BFD-like_2Fe2S-bd_dom"/>
</dbReference>
<keyword evidence="16 19" id="KW-0534">Nitrate assimilation</keyword>
<dbReference type="InterPro" id="IPR023753">
    <property type="entry name" value="FAD/NAD-binding_dom"/>
</dbReference>
<dbReference type="Gene3D" id="3.30.413.10">
    <property type="entry name" value="Sulfite Reductase Hemoprotein, domain 1"/>
    <property type="match status" value="1"/>
</dbReference>
<protein>
    <recommendedName>
        <fullName evidence="5">assimilatory sulfite reductase (ferredoxin)</fullName>
        <ecNumber evidence="5">1.8.7.1</ecNumber>
    </recommendedName>
</protein>
<feature type="compositionally biased region" description="Basic and acidic residues" evidence="21">
    <location>
        <begin position="844"/>
        <end position="860"/>
    </location>
</feature>
<dbReference type="SUPFAM" id="SSF55124">
    <property type="entry name" value="Nitrite/Sulfite reductase N-terminal domain-like"/>
    <property type="match status" value="1"/>
</dbReference>
<comment type="function">
    <text evidence="2">Catalyzes the reduction of sulfite to sulfide, a step in the biosynthesis of sulfur-containing amino acids and cofactors.</text>
</comment>
<feature type="domain" description="BFD-like [2Fe-2S]-binding" evidence="24">
    <location>
        <begin position="439"/>
        <end position="491"/>
    </location>
</feature>
<dbReference type="InterPro" id="IPR045854">
    <property type="entry name" value="NO2/SO3_Rdtase_4Fe4S_sf"/>
</dbReference>
<dbReference type="Gene3D" id="3.50.50.60">
    <property type="entry name" value="FAD/NAD(P)-binding domain"/>
    <property type="match status" value="2"/>
</dbReference>
<dbReference type="GO" id="GO:0051537">
    <property type="term" value="F:2 iron, 2 sulfur cluster binding"/>
    <property type="evidence" value="ECO:0007669"/>
    <property type="project" value="UniProtKB-KW"/>
</dbReference>
<evidence type="ECO:0000256" key="14">
    <source>
        <dbReference type="ARBA" id="ARBA00023004"/>
    </source>
</evidence>
<comment type="cofactor">
    <cofactor evidence="17">
        <name>[2Fe-2S] cluster</name>
        <dbReference type="ChEBI" id="CHEBI:190135"/>
    </cofactor>
</comment>
<evidence type="ECO:0000256" key="15">
    <source>
        <dbReference type="ARBA" id="ARBA00023014"/>
    </source>
</evidence>
<evidence type="ECO:0000256" key="19">
    <source>
        <dbReference type="PIRNR" id="PIRNR037149"/>
    </source>
</evidence>
<dbReference type="UniPathway" id="UPA00653"/>
<proteinExistence type="inferred from homology"/>
<dbReference type="NCBIfam" id="TIGR02374">
    <property type="entry name" value="nitri_red_nirB"/>
    <property type="match status" value="1"/>
</dbReference>
<dbReference type="Gene3D" id="1.10.10.1100">
    <property type="entry name" value="BFD-like [2Fe-2S]-binding domain"/>
    <property type="match status" value="1"/>
</dbReference>
<dbReference type="InterPro" id="IPR006067">
    <property type="entry name" value="NO2/SO3_Rdtase_4Fe4S_dom"/>
</dbReference>
<accession>A0A3E0W4F6</accession>
<evidence type="ECO:0000259" key="24">
    <source>
        <dbReference type="Pfam" id="PF04324"/>
    </source>
</evidence>
<keyword evidence="15 20" id="KW-0411">Iron-sulfur</keyword>
<dbReference type="PRINTS" id="PR00368">
    <property type="entry name" value="FADPNR"/>
</dbReference>
<evidence type="ECO:0000256" key="2">
    <source>
        <dbReference type="ARBA" id="ARBA00003247"/>
    </source>
</evidence>
<dbReference type="InterPro" id="IPR041854">
    <property type="entry name" value="BFD-like_2Fe2S-bd_dom_sf"/>
</dbReference>
<dbReference type="CDD" id="cd19944">
    <property type="entry name" value="NirB_Fer2_BFD-like_2"/>
    <property type="match status" value="1"/>
</dbReference>
<dbReference type="PIRSF" id="PIRSF037149">
    <property type="entry name" value="NirB"/>
    <property type="match status" value="1"/>
</dbReference>
<keyword evidence="11" id="KW-0883">Thioether bond</keyword>
<evidence type="ECO:0000256" key="10">
    <source>
        <dbReference type="ARBA" id="ARBA00022723"/>
    </source>
</evidence>
<dbReference type="Pfam" id="PF01077">
    <property type="entry name" value="NIR_SIR"/>
    <property type="match status" value="1"/>
</dbReference>
<dbReference type="AlphaFoldDB" id="A0A3E0W4F6"/>
<keyword evidence="8 19" id="KW-0285">Flavoprotein</keyword>
<evidence type="ECO:0000256" key="3">
    <source>
        <dbReference type="ARBA" id="ARBA00005096"/>
    </source>
</evidence>
<dbReference type="PANTHER" id="PTHR43809">
    <property type="entry name" value="NITRITE REDUCTASE (NADH) LARGE SUBUNIT"/>
    <property type="match status" value="1"/>
</dbReference>
<dbReference type="GO" id="GO:0098809">
    <property type="term" value="F:nitrite reductase activity"/>
    <property type="evidence" value="ECO:0007669"/>
    <property type="project" value="InterPro"/>
</dbReference>
<feature type="binding site" evidence="20">
    <location>
        <position position="705"/>
    </location>
    <ligand>
        <name>[4Fe-4S] cluster</name>
        <dbReference type="ChEBI" id="CHEBI:49883"/>
    </ligand>
</feature>
<dbReference type="Pfam" id="PF07992">
    <property type="entry name" value="Pyr_redox_2"/>
    <property type="match status" value="1"/>
</dbReference>
<feature type="binding site" evidence="20">
    <location>
        <position position="667"/>
    </location>
    <ligand>
        <name>[4Fe-4S] cluster</name>
        <dbReference type="ChEBI" id="CHEBI:49883"/>
    </ligand>
</feature>
<name>A0A3E0W4F6_9MICO</name>
<keyword evidence="6 20" id="KW-0004">4Fe-4S</keyword>
<keyword evidence="12 19" id="KW-0274">FAD</keyword>
<dbReference type="GO" id="GO:0046872">
    <property type="term" value="F:metal ion binding"/>
    <property type="evidence" value="ECO:0007669"/>
    <property type="project" value="UniProtKB-KW"/>
</dbReference>
<evidence type="ECO:0000259" key="22">
    <source>
        <dbReference type="Pfam" id="PF01077"/>
    </source>
</evidence>
<keyword evidence="7 20" id="KW-0349">Heme</keyword>
<dbReference type="OrthoDB" id="9768666at2"/>
<feature type="binding site" evidence="20">
    <location>
        <position position="661"/>
    </location>
    <ligand>
        <name>[4Fe-4S] cluster</name>
        <dbReference type="ChEBI" id="CHEBI:49883"/>
    </ligand>
</feature>
<feature type="domain" description="FAD/NAD(P)-binding" evidence="25">
    <location>
        <begin position="15"/>
        <end position="303"/>
    </location>
</feature>
<dbReference type="EC" id="1.8.7.1" evidence="5"/>
<evidence type="ECO:0000256" key="5">
    <source>
        <dbReference type="ARBA" id="ARBA00012353"/>
    </source>
</evidence>
<dbReference type="GO" id="GO:0050311">
    <property type="term" value="F:sulfite reductase (ferredoxin) activity"/>
    <property type="evidence" value="ECO:0007669"/>
    <property type="project" value="UniProtKB-EC"/>
</dbReference>
<dbReference type="InterPro" id="IPR052034">
    <property type="entry name" value="NasD-like"/>
</dbReference>
<dbReference type="GO" id="GO:0042128">
    <property type="term" value="P:nitrate assimilation"/>
    <property type="evidence" value="ECO:0007669"/>
    <property type="project" value="UniProtKB-UniRule"/>
</dbReference>
<evidence type="ECO:0000256" key="7">
    <source>
        <dbReference type="ARBA" id="ARBA00022617"/>
    </source>
</evidence>
<dbReference type="Pfam" id="PF03460">
    <property type="entry name" value="NIR_SIR_ferr"/>
    <property type="match status" value="1"/>
</dbReference>
<comment type="cofactor">
    <cofactor evidence="20">
        <name>[4Fe-4S] cluster</name>
        <dbReference type="ChEBI" id="CHEBI:49883"/>
    </cofactor>
    <text evidence="20">Binds 1 [4Fe-4S] cluster per subunit.</text>
</comment>
<dbReference type="GO" id="GO:0020037">
    <property type="term" value="F:heme binding"/>
    <property type="evidence" value="ECO:0007669"/>
    <property type="project" value="InterPro"/>
</dbReference>
<evidence type="ECO:0000256" key="6">
    <source>
        <dbReference type="ARBA" id="ARBA00022485"/>
    </source>
</evidence>
<evidence type="ECO:0000256" key="4">
    <source>
        <dbReference type="ARBA" id="ARBA00010429"/>
    </source>
</evidence>
<evidence type="ECO:0000256" key="20">
    <source>
        <dbReference type="PIRSR" id="PIRSR037149-1"/>
    </source>
</evidence>
<keyword evidence="9" id="KW-0001">2Fe-2S</keyword>
<keyword evidence="14 20" id="KW-0408">Iron</keyword>
<feature type="domain" description="Nitrite/sulphite reductase 4Fe-4S" evidence="22">
    <location>
        <begin position="652"/>
        <end position="791"/>
    </location>
</feature>
<dbReference type="PROSITE" id="PS00365">
    <property type="entry name" value="NIR_SIR"/>
    <property type="match status" value="1"/>
</dbReference>
<dbReference type="InterPro" id="IPR041575">
    <property type="entry name" value="Rubredoxin_C"/>
</dbReference>
<evidence type="ECO:0000256" key="9">
    <source>
        <dbReference type="ARBA" id="ARBA00022714"/>
    </source>
</evidence>
<dbReference type="InterPro" id="IPR017121">
    <property type="entry name" value="Nitrite_Rdtase_lsu"/>
</dbReference>
<evidence type="ECO:0000259" key="26">
    <source>
        <dbReference type="Pfam" id="PF18267"/>
    </source>
</evidence>
<comment type="pathway">
    <text evidence="3">Nitrogen metabolism; nitrate reduction (assimilation).</text>
</comment>